<dbReference type="GO" id="GO:0000981">
    <property type="term" value="F:DNA-binding transcription factor activity, RNA polymerase II-specific"/>
    <property type="evidence" value="ECO:0007669"/>
    <property type="project" value="InterPro"/>
</dbReference>
<evidence type="ECO:0000313" key="3">
    <source>
        <dbReference type="EnsemblProtists" id="EOD10666"/>
    </source>
</evidence>
<organism evidence="3 4">
    <name type="scientific">Emiliania huxleyi (strain CCMP1516)</name>
    <dbReference type="NCBI Taxonomy" id="280463"/>
    <lineage>
        <taxon>Eukaryota</taxon>
        <taxon>Haptista</taxon>
        <taxon>Haptophyta</taxon>
        <taxon>Prymnesiophyceae</taxon>
        <taxon>Isochrysidales</taxon>
        <taxon>Noelaerhabdaceae</taxon>
        <taxon>Emiliania</taxon>
    </lineage>
</organism>
<dbReference type="InterPro" id="IPR001138">
    <property type="entry name" value="Zn2Cys6_DnaBD"/>
</dbReference>
<dbReference type="HOGENOM" id="CLU_336314_0_0_1"/>
<dbReference type="InterPro" id="IPR036864">
    <property type="entry name" value="Zn2-C6_fun-type_DNA-bd_sf"/>
</dbReference>
<dbReference type="CDD" id="cd00067">
    <property type="entry name" value="GAL4"/>
    <property type="match status" value="1"/>
</dbReference>
<dbReference type="PROSITE" id="PS50048">
    <property type="entry name" value="ZN2_CY6_FUNGAL_2"/>
    <property type="match status" value="1"/>
</dbReference>
<dbReference type="Gene3D" id="4.10.240.10">
    <property type="entry name" value="Zn(2)-C6 fungal-type DNA-binding domain"/>
    <property type="match status" value="1"/>
</dbReference>
<dbReference type="Proteomes" id="UP000013827">
    <property type="component" value="Unassembled WGS sequence"/>
</dbReference>
<dbReference type="EnsemblProtists" id="EOD10666">
    <property type="protein sequence ID" value="EOD10666"/>
    <property type="gene ID" value="EMIHUDRAFT_465205"/>
</dbReference>
<feature type="region of interest" description="Disordered" evidence="1">
    <location>
        <begin position="519"/>
        <end position="554"/>
    </location>
</feature>
<feature type="domain" description="Zn(2)-C6 fungal-type" evidence="2">
    <location>
        <begin position="7"/>
        <end position="38"/>
    </location>
</feature>
<reference evidence="4" key="1">
    <citation type="journal article" date="2013" name="Nature">
        <title>Pan genome of the phytoplankton Emiliania underpins its global distribution.</title>
        <authorList>
            <person name="Read B.A."/>
            <person name="Kegel J."/>
            <person name="Klute M.J."/>
            <person name="Kuo A."/>
            <person name="Lefebvre S.C."/>
            <person name="Maumus F."/>
            <person name="Mayer C."/>
            <person name="Miller J."/>
            <person name="Monier A."/>
            <person name="Salamov A."/>
            <person name="Young J."/>
            <person name="Aguilar M."/>
            <person name="Claverie J.M."/>
            <person name="Frickenhaus S."/>
            <person name="Gonzalez K."/>
            <person name="Herman E.K."/>
            <person name="Lin Y.C."/>
            <person name="Napier J."/>
            <person name="Ogata H."/>
            <person name="Sarno A.F."/>
            <person name="Shmutz J."/>
            <person name="Schroeder D."/>
            <person name="de Vargas C."/>
            <person name="Verret F."/>
            <person name="von Dassow P."/>
            <person name="Valentin K."/>
            <person name="Van de Peer Y."/>
            <person name="Wheeler G."/>
            <person name="Dacks J.B."/>
            <person name="Delwiche C.F."/>
            <person name="Dyhrman S.T."/>
            <person name="Glockner G."/>
            <person name="John U."/>
            <person name="Richards T."/>
            <person name="Worden A.Z."/>
            <person name="Zhang X."/>
            <person name="Grigoriev I.V."/>
            <person name="Allen A.E."/>
            <person name="Bidle K."/>
            <person name="Borodovsky M."/>
            <person name="Bowler C."/>
            <person name="Brownlee C."/>
            <person name="Cock J.M."/>
            <person name="Elias M."/>
            <person name="Gladyshev V.N."/>
            <person name="Groth M."/>
            <person name="Guda C."/>
            <person name="Hadaegh A."/>
            <person name="Iglesias-Rodriguez M.D."/>
            <person name="Jenkins J."/>
            <person name="Jones B.M."/>
            <person name="Lawson T."/>
            <person name="Leese F."/>
            <person name="Lindquist E."/>
            <person name="Lobanov A."/>
            <person name="Lomsadze A."/>
            <person name="Malik S.B."/>
            <person name="Marsh M.E."/>
            <person name="Mackinder L."/>
            <person name="Mock T."/>
            <person name="Mueller-Roeber B."/>
            <person name="Pagarete A."/>
            <person name="Parker M."/>
            <person name="Probert I."/>
            <person name="Quesneville H."/>
            <person name="Raines C."/>
            <person name="Rensing S.A."/>
            <person name="Riano-Pachon D.M."/>
            <person name="Richier S."/>
            <person name="Rokitta S."/>
            <person name="Shiraiwa Y."/>
            <person name="Soanes D.M."/>
            <person name="van der Giezen M."/>
            <person name="Wahlund T.M."/>
            <person name="Williams B."/>
            <person name="Wilson W."/>
            <person name="Wolfe G."/>
            <person name="Wurch L.L."/>
        </authorList>
    </citation>
    <scope>NUCLEOTIDE SEQUENCE</scope>
</reference>
<dbReference type="GO" id="GO:0008270">
    <property type="term" value="F:zinc ion binding"/>
    <property type="evidence" value="ECO:0007669"/>
    <property type="project" value="InterPro"/>
</dbReference>
<protein>
    <recommendedName>
        <fullName evidence="2">Zn(2)-C6 fungal-type domain-containing protein</fullName>
    </recommendedName>
</protein>
<evidence type="ECO:0000313" key="4">
    <source>
        <dbReference type="Proteomes" id="UP000013827"/>
    </source>
</evidence>
<accession>A0A0D3IHD1</accession>
<name>A0A0D3IHD1_EMIH1</name>
<reference evidence="3" key="2">
    <citation type="submission" date="2024-10" db="UniProtKB">
        <authorList>
            <consortium name="EnsemblProtists"/>
        </authorList>
    </citation>
    <scope>IDENTIFICATION</scope>
</reference>
<dbReference type="RefSeq" id="XP_005763095.1">
    <property type="nucleotide sequence ID" value="XM_005763038.1"/>
</dbReference>
<evidence type="ECO:0000259" key="2">
    <source>
        <dbReference type="PROSITE" id="PS50048"/>
    </source>
</evidence>
<proteinExistence type="predicted"/>
<dbReference type="AlphaFoldDB" id="A0A0D3IHD1"/>
<dbReference type="GeneID" id="17256889"/>
<dbReference type="SMART" id="SM00066">
    <property type="entry name" value="GAL4"/>
    <property type="match status" value="1"/>
</dbReference>
<evidence type="ECO:0000256" key="1">
    <source>
        <dbReference type="SAM" id="MobiDB-lite"/>
    </source>
</evidence>
<feature type="compositionally biased region" description="Pro residues" evidence="1">
    <location>
        <begin position="526"/>
        <end position="538"/>
    </location>
</feature>
<dbReference type="SUPFAM" id="SSF57701">
    <property type="entry name" value="Zn2/Cys6 DNA-binding domain"/>
    <property type="match status" value="1"/>
</dbReference>
<dbReference type="KEGG" id="ehx:EMIHUDRAFT_465205"/>
<dbReference type="PaxDb" id="2903-EOD10666"/>
<sequence>MPPPPRSCVACKNSKTKCDFDPRSGKKCTRCARIGLRCEQAVPIKQGRRTVGHVGASSVAAVGGHTIHSYIGGQPTCHISASQECAAALAAAAAHPPLMQHRAGGGGGAVGAIGAEVAVGAVCAEVADAPGGEIEQSIAFLRSFVLRPDGEGSPAPDSLVFMLRFNAAVARSRNSFDAMSGVLRACSALGVPLRHVLSMPAAGQGAAGPLELPGDAQAMLHCSAGYVHVRHLRDGTPHLRSNFAWESAILPMSETLASIESSASPCPLERALHPEDRPLALQLLVSIPLLAPGTEYSLQLPALEAEPALSHSNNHAREDTHSAVLGRTPLYSLRAPAAGTSRRAAIALVTLHGLEEGPVRPKFERVSRRLVDAWCDWFPGARDVVLEAEAGRPPGGGGSLLDDSASLAALADKLFSLVILPSIGDAAAHDLLDMATHGQARSRTRFNGRILAAKAVETSIAGCYLVHFSSEDAAAADEAEDAAAAAAVEDAGAAAAAAAAAPAATAAAWGGPASEEASLAHCASIPPSPPAPAFPAPKPAGSKQGGGGGRPQRLSGDARLAARLKPAAFASLLALCVAAAGSEGPDPGLLLAAQVGETVGLRTHLLVRAHAGAFLHLFLFIGGNFAYLGSELPGPCKAPYPRALLTLKAFRVAAMTAAVALSKAWSNAHLPLSFARLVEWLLPTLSAAIAVFGIAFACRRASPWAVARFVLCSEAAARVGILVASLLLSSDSHSSVPSVLPFSSGIRNGSCDVTAVESLLFWCPVLALGTRVWTVAESCAAALRLLTSLLTTDGLPATAIAKPCRTRPNAAARARSWNPIARFSSPSKIPDLALDFLPMDSDCMMARP</sequence>
<dbReference type="PROSITE" id="PS00463">
    <property type="entry name" value="ZN2_CY6_FUNGAL_1"/>
    <property type="match status" value="1"/>
</dbReference>
<keyword evidence="4" id="KW-1185">Reference proteome</keyword>